<dbReference type="Pfam" id="PF00341">
    <property type="entry name" value="PDGF"/>
    <property type="match status" value="1"/>
</dbReference>
<comment type="subcellular location">
    <subcellularLocation>
        <location evidence="1">Secreted</location>
    </subcellularLocation>
</comment>
<dbReference type="GO" id="GO:0008284">
    <property type="term" value="P:positive regulation of cell population proliferation"/>
    <property type="evidence" value="ECO:0007669"/>
    <property type="project" value="Ensembl"/>
</dbReference>
<dbReference type="InterPro" id="IPR050507">
    <property type="entry name" value="PDGF/VEGF_growth_factor"/>
</dbReference>
<evidence type="ECO:0000256" key="4">
    <source>
        <dbReference type="ARBA" id="ARBA00023030"/>
    </source>
</evidence>
<dbReference type="InterPro" id="IPR023581">
    <property type="entry name" value="PD_growth_factor_CS"/>
</dbReference>
<dbReference type="FunCoup" id="A0A6I8N7S8">
    <property type="interactions" value="817"/>
</dbReference>
<dbReference type="GeneTree" id="ENSGT00940000160164"/>
<evidence type="ECO:0000259" key="13">
    <source>
        <dbReference type="PROSITE" id="PS50278"/>
    </source>
</evidence>
<accession>A0A6I8N7S8</accession>
<dbReference type="AlphaFoldDB" id="A0A6I8N7S8"/>
<evidence type="ECO:0000313" key="14">
    <source>
        <dbReference type="Ensembl" id="ENSOANP00000037051.1"/>
    </source>
</evidence>
<dbReference type="PROSITE" id="PS00249">
    <property type="entry name" value="PDGF_1"/>
    <property type="match status" value="1"/>
</dbReference>
<dbReference type="Gene3D" id="2.10.90.10">
    <property type="entry name" value="Cystine-knot cytokines"/>
    <property type="match status" value="1"/>
</dbReference>
<dbReference type="GO" id="GO:0051781">
    <property type="term" value="P:positive regulation of cell division"/>
    <property type="evidence" value="ECO:0007669"/>
    <property type="project" value="UniProtKB-KW"/>
</dbReference>
<comment type="similarity">
    <text evidence="2 10">Belongs to the PDGF/VEGF growth factor family.</text>
</comment>
<dbReference type="PANTHER" id="PTHR12025:SF9">
    <property type="entry name" value="PLACENTA GROWTH FACTOR"/>
    <property type="match status" value="1"/>
</dbReference>
<dbReference type="PROSITE" id="PS50278">
    <property type="entry name" value="PDGF_2"/>
    <property type="match status" value="1"/>
</dbReference>
<dbReference type="GO" id="GO:0001666">
    <property type="term" value="P:response to hypoxia"/>
    <property type="evidence" value="ECO:0000318"/>
    <property type="project" value="GO_Central"/>
</dbReference>
<keyword evidence="3" id="KW-0964">Secreted</keyword>
<keyword evidence="4 10" id="KW-0339">Growth factor</keyword>
<sequence>MRLLTCFLQLLAGLALPTPPPQRDRLSGNSSTSEGEGEPATPAPRGPSPSPGPARGISAVEEGSEVDGPSPRGAPGEGAAREGGVLPFQEVWGRSFCRSLEKLVEIVAEYPGEVEHMFSPSCVSLRRCTGCCGDESLRCVPVETANVTMQLLKIKSEEQTSYMELTFTEHVRCECRPRREKMKPERRRSKDRGKRKRERPRPTGCHLCSAAPPRR</sequence>
<dbReference type="GO" id="GO:0002040">
    <property type="term" value="P:sprouting angiogenesis"/>
    <property type="evidence" value="ECO:0000318"/>
    <property type="project" value="GO_Central"/>
</dbReference>
<dbReference type="GO" id="GO:0008083">
    <property type="term" value="F:growth factor activity"/>
    <property type="evidence" value="ECO:0000318"/>
    <property type="project" value="GO_Central"/>
</dbReference>
<feature type="chain" id="PRO_5026215893" description="Vascular endothelial growth factor B" evidence="12">
    <location>
        <begin position="18"/>
        <end position="215"/>
    </location>
</feature>
<protein>
    <recommendedName>
        <fullName evidence="8">Vascular endothelial growth factor B</fullName>
    </recommendedName>
    <alternativeName>
        <fullName evidence="9">VEGF-related factor</fullName>
    </alternativeName>
</protein>
<evidence type="ECO:0000256" key="11">
    <source>
        <dbReference type="SAM" id="MobiDB-lite"/>
    </source>
</evidence>
<dbReference type="PANTHER" id="PTHR12025">
    <property type="entry name" value="VASCULAR ENDOTHELIAL GROWTH FACTOR"/>
    <property type="match status" value="1"/>
</dbReference>
<feature type="compositionally biased region" description="Pro residues" evidence="11">
    <location>
        <begin position="41"/>
        <end position="52"/>
    </location>
</feature>
<feature type="region of interest" description="Disordered" evidence="11">
    <location>
        <begin position="15"/>
        <end position="81"/>
    </location>
</feature>
<dbReference type="GO" id="GO:0005615">
    <property type="term" value="C:extracellular space"/>
    <property type="evidence" value="ECO:0000318"/>
    <property type="project" value="GO_Central"/>
</dbReference>
<dbReference type="InterPro" id="IPR029034">
    <property type="entry name" value="Cystine-knot_cytokine"/>
</dbReference>
<feature type="compositionally biased region" description="Low complexity" evidence="11">
    <location>
        <begin position="68"/>
        <end position="81"/>
    </location>
</feature>
<dbReference type="Proteomes" id="UP000002279">
    <property type="component" value="Chromosome 1"/>
</dbReference>
<keyword evidence="12" id="KW-0732">Signal</keyword>
<proteinExistence type="inferred from homology"/>
<dbReference type="CDD" id="cd00135">
    <property type="entry name" value="PDGF"/>
    <property type="match status" value="1"/>
</dbReference>
<evidence type="ECO:0000256" key="6">
    <source>
        <dbReference type="ARBA" id="ARBA00023246"/>
    </source>
</evidence>
<evidence type="ECO:0000256" key="2">
    <source>
        <dbReference type="ARBA" id="ARBA00006686"/>
    </source>
</evidence>
<keyword evidence="15" id="KW-1185">Reference proteome</keyword>
<dbReference type="GO" id="GO:0048010">
    <property type="term" value="P:vascular endothelial growth factor receptor signaling pathway"/>
    <property type="evidence" value="ECO:0000318"/>
    <property type="project" value="GO_Central"/>
</dbReference>
<feature type="domain" description="Platelet-derived growth factor (PDGF) family profile" evidence="13">
    <location>
        <begin position="84"/>
        <end position="180"/>
    </location>
</feature>
<keyword evidence="5" id="KW-1015">Disulfide bond</keyword>
<feature type="signal peptide" evidence="12">
    <location>
        <begin position="1"/>
        <end position="17"/>
    </location>
</feature>
<dbReference type="GO" id="GO:0005172">
    <property type="term" value="F:vascular endothelial growth factor receptor binding"/>
    <property type="evidence" value="ECO:0000318"/>
    <property type="project" value="GO_Central"/>
</dbReference>
<reference evidence="14" key="2">
    <citation type="submission" date="2025-08" db="UniProtKB">
        <authorList>
            <consortium name="Ensembl"/>
        </authorList>
    </citation>
    <scope>IDENTIFICATION</scope>
    <source>
        <strain evidence="14">Glennie</strain>
    </source>
</reference>
<dbReference type="SUPFAM" id="SSF57501">
    <property type="entry name" value="Cystine-knot cytokines"/>
    <property type="match status" value="1"/>
</dbReference>
<dbReference type="SMART" id="SM00141">
    <property type="entry name" value="PDGF"/>
    <property type="match status" value="1"/>
</dbReference>
<gene>
    <name evidence="14" type="primary">PGF</name>
</gene>
<evidence type="ECO:0000256" key="5">
    <source>
        <dbReference type="ARBA" id="ARBA00023157"/>
    </source>
</evidence>
<keyword evidence="6" id="KW-0497">Mitogen</keyword>
<reference evidence="14 15" key="1">
    <citation type="journal article" date="2008" name="Nature">
        <title>Genome analysis of the platypus reveals unique signatures of evolution.</title>
        <authorList>
            <person name="Warren W.C."/>
            <person name="Hillier L.W."/>
            <person name="Marshall Graves J.A."/>
            <person name="Birney E."/>
            <person name="Ponting C.P."/>
            <person name="Grutzner F."/>
            <person name="Belov K."/>
            <person name="Miller W."/>
            <person name="Clarke L."/>
            <person name="Chinwalla A.T."/>
            <person name="Yang S.P."/>
            <person name="Heger A."/>
            <person name="Locke D.P."/>
            <person name="Miethke P."/>
            <person name="Waters P.D."/>
            <person name="Veyrunes F."/>
            <person name="Fulton L."/>
            <person name="Fulton B."/>
            <person name="Graves T."/>
            <person name="Wallis J."/>
            <person name="Puente X.S."/>
            <person name="Lopez-Otin C."/>
            <person name="Ordonez G.R."/>
            <person name="Eichler E.E."/>
            <person name="Chen L."/>
            <person name="Cheng Z."/>
            <person name="Deakin J.E."/>
            <person name="Alsop A."/>
            <person name="Thompson K."/>
            <person name="Kirby P."/>
            <person name="Papenfuss A.T."/>
            <person name="Wakefield M.J."/>
            <person name="Olender T."/>
            <person name="Lancet D."/>
            <person name="Huttley G.A."/>
            <person name="Smit A.F."/>
            <person name="Pask A."/>
            <person name="Temple-Smith P."/>
            <person name="Batzer M.A."/>
            <person name="Walker J.A."/>
            <person name="Konkel M.K."/>
            <person name="Harris R.S."/>
            <person name="Whittington C.M."/>
            <person name="Wong E.S."/>
            <person name="Gemmell N.J."/>
            <person name="Buschiazzo E."/>
            <person name="Vargas Jentzsch I.M."/>
            <person name="Merkel A."/>
            <person name="Schmitz J."/>
            <person name="Zemann A."/>
            <person name="Churakov G."/>
            <person name="Kriegs J.O."/>
            <person name="Brosius J."/>
            <person name="Murchison E.P."/>
            <person name="Sachidanandam R."/>
            <person name="Smith C."/>
            <person name="Hannon G.J."/>
            <person name="Tsend-Ayush E."/>
            <person name="McMillan D."/>
            <person name="Attenborough R."/>
            <person name="Rens W."/>
            <person name="Ferguson-Smith M."/>
            <person name="Lefevre C.M."/>
            <person name="Sharp J.A."/>
            <person name="Nicholas K.R."/>
            <person name="Ray D.A."/>
            <person name="Kube M."/>
            <person name="Reinhardt R."/>
            <person name="Pringle T.H."/>
            <person name="Taylor J."/>
            <person name="Jones R.C."/>
            <person name="Nixon B."/>
            <person name="Dacheux J.L."/>
            <person name="Niwa H."/>
            <person name="Sekita Y."/>
            <person name="Huang X."/>
            <person name="Stark A."/>
            <person name="Kheradpour P."/>
            <person name="Kellis M."/>
            <person name="Flicek P."/>
            <person name="Chen Y."/>
            <person name="Webber C."/>
            <person name="Hardison R."/>
            <person name="Nelson J."/>
            <person name="Hallsworth-Pepin K."/>
            <person name="Delehaunty K."/>
            <person name="Markovic C."/>
            <person name="Minx P."/>
            <person name="Feng Y."/>
            <person name="Kremitzki C."/>
            <person name="Mitreva M."/>
            <person name="Glasscock J."/>
            <person name="Wylie T."/>
            <person name="Wohldmann P."/>
            <person name="Thiru P."/>
            <person name="Nhan M.N."/>
            <person name="Pohl C.S."/>
            <person name="Smith S.M."/>
            <person name="Hou S."/>
            <person name="Nefedov M."/>
            <person name="de Jong P.J."/>
            <person name="Renfree M.B."/>
            <person name="Mardis E.R."/>
            <person name="Wilson R.K."/>
        </authorList>
    </citation>
    <scope>NUCLEOTIDE SEQUENCE [LARGE SCALE GENOMIC DNA]</scope>
    <source>
        <strain evidence="14 15">Glennie</strain>
    </source>
</reference>
<feature type="region of interest" description="Disordered" evidence="11">
    <location>
        <begin position="178"/>
        <end position="215"/>
    </location>
</feature>
<dbReference type="GO" id="GO:0042056">
    <property type="term" value="F:chemoattractant activity"/>
    <property type="evidence" value="ECO:0000318"/>
    <property type="project" value="GO_Central"/>
</dbReference>
<organism evidence="14 15">
    <name type="scientific">Ornithorhynchus anatinus</name>
    <name type="common">Duckbill platypus</name>
    <dbReference type="NCBI Taxonomy" id="9258"/>
    <lineage>
        <taxon>Eukaryota</taxon>
        <taxon>Metazoa</taxon>
        <taxon>Chordata</taxon>
        <taxon>Craniata</taxon>
        <taxon>Vertebrata</taxon>
        <taxon>Euteleostomi</taxon>
        <taxon>Mammalia</taxon>
        <taxon>Monotremata</taxon>
        <taxon>Ornithorhynchidae</taxon>
        <taxon>Ornithorhynchus</taxon>
    </lineage>
</organism>
<evidence type="ECO:0000256" key="3">
    <source>
        <dbReference type="ARBA" id="ARBA00022525"/>
    </source>
</evidence>
<feature type="compositionally biased region" description="Basic residues" evidence="11">
    <location>
        <begin position="178"/>
        <end position="199"/>
    </location>
</feature>
<dbReference type="GO" id="GO:0050930">
    <property type="term" value="P:induction of positive chemotaxis"/>
    <property type="evidence" value="ECO:0000318"/>
    <property type="project" value="GO_Central"/>
</dbReference>
<dbReference type="Ensembl" id="ENSOANT00000075533.1">
    <property type="protein sequence ID" value="ENSOANP00000037051.1"/>
    <property type="gene ID" value="ENSOANG00000047675.1"/>
</dbReference>
<dbReference type="GO" id="GO:0060754">
    <property type="term" value="P:positive regulation of mast cell chemotaxis"/>
    <property type="evidence" value="ECO:0000318"/>
    <property type="project" value="GO_Central"/>
</dbReference>
<dbReference type="Bgee" id="ENSOANG00000047675">
    <property type="expression patterns" value="Expressed in fibroblast and 8 other cell types or tissues"/>
</dbReference>
<evidence type="ECO:0000256" key="1">
    <source>
        <dbReference type="ARBA" id="ARBA00004613"/>
    </source>
</evidence>
<comment type="subunit">
    <text evidence="7">Homodimer; disulfide-linked. Can also form heterodimer with VEGF.</text>
</comment>
<name>A0A6I8N7S8_ORNAN</name>
<dbReference type="FunFam" id="2.10.90.10:FF:000030">
    <property type="entry name" value="Vascular endothelial growth factor B"/>
    <property type="match status" value="1"/>
</dbReference>
<dbReference type="InterPro" id="IPR000072">
    <property type="entry name" value="PDGF/VEGF_dom"/>
</dbReference>
<feature type="compositionally biased region" description="Low complexity" evidence="11">
    <location>
        <begin position="27"/>
        <end position="40"/>
    </location>
</feature>
<evidence type="ECO:0000256" key="10">
    <source>
        <dbReference type="RuleBase" id="RU003818"/>
    </source>
</evidence>
<dbReference type="GO" id="GO:0038084">
    <property type="term" value="P:vascular endothelial growth factor signaling pathway"/>
    <property type="evidence" value="ECO:0000318"/>
    <property type="project" value="GO_Central"/>
</dbReference>
<evidence type="ECO:0000256" key="7">
    <source>
        <dbReference type="ARBA" id="ARBA00064147"/>
    </source>
</evidence>
<evidence type="ECO:0000256" key="9">
    <source>
        <dbReference type="ARBA" id="ARBA00079106"/>
    </source>
</evidence>
<reference evidence="14" key="3">
    <citation type="submission" date="2025-09" db="UniProtKB">
        <authorList>
            <consortium name="Ensembl"/>
        </authorList>
    </citation>
    <scope>IDENTIFICATION</scope>
    <source>
        <strain evidence="14">Glennie</strain>
    </source>
</reference>
<evidence type="ECO:0000313" key="15">
    <source>
        <dbReference type="Proteomes" id="UP000002279"/>
    </source>
</evidence>
<dbReference type="InParanoid" id="A0A6I8N7S8"/>
<evidence type="ECO:0000256" key="8">
    <source>
        <dbReference type="ARBA" id="ARBA00070955"/>
    </source>
</evidence>
<evidence type="ECO:0000256" key="12">
    <source>
        <dbReference type="SAM" id="SignalP"/>
    </source>
</evidence>
<dbReference type="GO" id="GO:0016020">
    <property type="term" value="C:membrane"/>
    <property type="evidence" value="ECO:0007669"/>
    <property type="project" value="InterPro"/>
</dbReference>